<protein>
    <submittedName>
        <fullName evidence="2">Glycosyl transferase family 2</fullName>
    </submittedName>
</protein>
<dbReference type="CDD" id="cd00761">
    <property type="entry name" value="Glyco_tranf_GTA_type"/>
    <property type="match status" value="1"/>
</dbReference>
<evidence type="ECO:0000313" key="3">
    <source>
        <dbReference type="Proteomes" id="UP000001635"/>
    </source>
</evidence>
<reference evidence="3" key="1">
    <citation type="submission" date="2011-07" db="EMBL/GenBank/DDBJ databases">
        <title>The complete genome of Cyclobacterium marinum DSM 745.</title>
        <authorList>
            <person name="Lucas S."/>
            <person name="Han J."/>
            <person name="Lapidus A."/>
            <person name="Bruce D."/>
            <person name="Goodwin L."/>
            <person name="Pitluck S."/>
            <person name="Peters L."/>
            <person name="Kyrpides N."/>
            <person name="Mavromatis K."/>
            <person name="Ivanova N."/>
            <person name="Ovchinnikova G."/>
            <person name="Chertkov O."/>
            <person name="Detter J.C."/>
            <person name="Tapia R."/>
            <person name="Han C."/>
            <person name="Land M."/>
            <person name="Hauser L."/>
            <person name="Markowitz V."/>
            <person name="Cheng J.-F."/>
            <person name="Hugenholtz P."/>
            <person name="Woyke T."/>
            <person name="Wu D."/>
            <person name="Tindall B."/>
            <person name="Schuetze A."/>
            <person name="Brambilla E."/>
            <person name="Klenk H.-P."/>
            <person name="Eisen J.A."/>
        </authorList>
    </citation>
    <scope>NUCLEOTIDE SEQUENCE [LARGE SCALE GENOMIC DNA]</scope>
    <source>
        <strain evidence="3">ATCC 25205 / DSM 745 / LMG 13164 / NCIMB 1802</strain>
    </source>
</reference>
<dbReference type="Pfam" id="PF00535">
    <property type="entry name" value="Glycos_transf_2"/>
    <property type="match status" value="1"/>
</dbReference>
<dbReference type="InterPro" id="IPR029044">
    <property type="entry name" value="Nucleotide-diphossugar_trans"/>
</dbReference>
<feature type="domain" description="Glycosyltransferase 2-like" evidence="1">
    <location>
        <begin position="3"/>
        <end position="138"/>
    </location>
</feature>
<evidence type="ECO:0000259" key="1">
    <source>
        <dbReference type="Pfam" id="PF00535"/>
    </source>
</evidence>
<keyword evidence="3" id="KW-1185">Reference proteome</keyword>
<dbReference type="PANTHER" id="PTHR43685:SF2">
    <property type="entry name" value="GLYCOSYLTRANSFERASE 2-LIKE DOMAIN-CONTAINING PROTEIN"/>
    <property type="match status" value="1"/>
</dbReference>
<keyword evidence="2" id="KW-0808">Transferase</keyword>
<dbReference type="STRING" id="880070.Cycma_0689"/>
<dbReference type="KEGG" id="cmr:Cycma_0689"/>
<dbReference type="GO" id="GO:0016740">
    <property type="term" value="F:transferase activity"/>
    <property type="evidence" value="ECO:0007669"/>
    <property type="project" value="UniProtKB-KW"/>
</dbReference>
<dbReference type="Gene3D" id="3.90.550.10">
    <property type="entry name" value="Spore Coat Polysaccharide Biosynthesis Protein SpsA, Chain A"/>
    <property type="match status" value="1"/>
</dbReference>
<dbReference type="SUPFAM" id="SSF53448">
    <property type="entry name" value="Nucleotide-diphospho-sugar transferases"/>
    <property type="match status" value="1"/>
</dbReference>
<dbReference type="RefSeq" id="WP_014018761.1">
    <property type="nucleotide sequence ID" value="NC_015914.1"/>
</dbReference>
<dbReference type="PANTHER" id="PTHR43685">
    <property type="entry name" value="GLYCOSYLTRANSFERASE"/>
    <property type="match status" value="1"/>
</dbReference>
<sequence>MFSVIIPVYNKYPHLDRSITSVLKQKFEEWELLLVDDGSTDGSLEKARSYSDKRIKVFQRNEPGPGGYAARNLGIAKAKYNWVVFLDADDEWLDNHLVTFFELISYQPNAKIVSSSWKDNFEDNKEERSFPNSYHKKHQAKGIHEIELKAFLKNSIYGAPPFWTGAVGFRKDLLLEIGGFPEGRCKRGGDVDTWLRAIFYGKLAIWSPKLTVVYHRDSVNMVTKVEGFEVGCEATTVKQLASLTEDKQIIRLLFQFLNARVVSRWLQTLRVGKKTQPLWGKVKWKYLTKKGFAITFWSILPTAITKQLYRLASKAKYD</sequence>
<dbReference type="InterPro" id="IPR050834">
    <property type="entry name" value="Glycosyltransf_2"/>
</dbReference>
<evidence type="ECO:0000313" key="2">
    <source>
        <dbReference type="EMBL" id="AEL24463.1"/>
    </source>
</evidence>
<dbReference type="EMBL" id="CP002955">
    <property type="protein sequence ID" value="AEL24463.1"/>
    <property type="molecule type" value="Genomic_DNA"/>
</dbReference>
<proteinExistence type="predicted"/>
<dbReference type="InterPro" id="IPR001173">
    <property type="entry name" value="Glyco_trans_2-like"/>
</dbReference>
<dbReference type="Proteomes" id="UP000001635">
    <property type="component" value="Chromosome"/>
</dbReference>
<dbReference type="AlphaFoldDB" id="G0J0Q1"/>
<gene>
    <name evidence="2" type="ordered locus">Cycma_0689</name>
</gene>
<dbReference type="eggNOG" id="COG1216">
    <property type="taxonomic scope" value="Bacteria"/>
</dbReference>
<name>G0J0Q1_CYCMS</name>
<dbReference type="OrthoDB" id="6307329at2"/>
<dbReference type="HOGENOM" id="CLU_025996_0_0_10"/>
<organism evidence="2 3">
    <name type="scientific">Cyclobacterium marinum (strain ATCC 25205 / DSM 745 / LMG 13164 / NCIMB 1802)</name>
    <name type="common">Flectobacillus marinus</name>
    <dbReference type="NCBI Taxonomy" id="880070"/>
    <lineage>
        <taxon>Bacteria</taxon>
        <taxon>Pseudomonadati</taxon>
        <taxon>Bacteroidota</taxon>
        <taxon>Cytophagia</taxon>
        <taxon>Cytophagales</taxon>
        <taxon>Cyclobacteriaceae</taxon>
        <taxon>Cyclobacterium</taxon>
    </lineage>
</organism>
<accession>G0J0Q1</accession>